<dbReference type="FunFam" id="1.10.10.10:FF:000001">
    <property type="entry name" value="LysR family transcriptional regulator"/>
    <property type="match status" value="1"/>
</dbReference>
<protein>
    <submittedName>
        <fullName evidence="6">LysR family transcriptional regulator</fullName>
    </submittedName>
</protein>
<sequence length="291" mass="32005">MDFTQLRAFVTVANEGNLTRAAERLHLTQPAVTLQVKALQKNLGLQLFTRTASGMTLTADGVKLLPFAERVLASVSEFRQGVASLNSVLSGTLSIGTILDPEFIRLGAFLKRLVETHPKLSTQLQHGMSGTVAQRIRNGELDTGFYIGAPGKDFDCLVLTSFNYLVLAPQGWKTRVSHRSWDELAKLPWIWTPPESAHSRLLNKVLNSHRGLPHKVAMVDQEASMLDLVKSGVGLALVRESIAMREAHAHGLAIADSVALTTELSFICLARRRRETMIDAVFSLLGQVWQS</sequence>
<dbReference type="InterPro" id="IPR036390">
    <property type="entry name" value="WH_DNA-bd_sf"/>
</dbReference>
<reference evidence="6" key="1">
    <citation type="submission" date="2021-01" db="EMBL/GenBank/DDBJ databases">
        <title>Genome sequence of strain Noviherbaspirillum sp. DKR-6.</title>
        <authorList>
            <person name="Chaudhary D.K."/>
        </authorList>
    </citation>
    <scope>NUCLEOTIDE SEQUENCE</scope>
    <source>
        <strain evidence="6">DKR-6</strain>
    </source>
</reference>
<dbReference type="PANTHER" id="PTHR30126:SF40">
    <property type="entry name" value="HTH-TYPE TRANSCRIPTIONAL REGULATOR GLTR"/>
    <property type="match status" value="1"/>
</dbReference>
<dbReference type="Proteomes" id="UP000622890">
    <property type="component" value="Unassembled WGS sequence"/>
</dbReference>
<comment type="caution">
    <text evidence="6">The sequence shown here is derived from an EMBL/GenBank/DDBJ whole genome shotgun (WGS) entry which is preliminary data.</text>
</comment>
<evidence type="ECO:0000259" key="5">
    <source>
        <dbReference type="PROSITE" id="PS50931"/>
    </source>
</evidence>
<keyword evidence="7" id="KW-1185">Reference proteome</keyword>
<dbReference type="InterPro" id="IPR005119">
    <property type="entry name" value="LysR_subst-bd"/>
</dbReference>
<dbReference type="InterPro" id="IPR000847">
    <property type="entry name" value="LysR_HTH_N"/>
</dbReference>
<dbReference type="InterPro" id="IPR036388">
    <property type="entry name" value="WH-like_DNA-bd_sf"/>
</dbReference>
<dbReference type="GO" id="GO:0000976">
    <property type="term" value="F:transcription cis-regulatory region binding"/>
    <property type="evidence" value="ECO:0007669"/>
    <property type="project" value="TreeGrafter"/>
</dbReference>
<keyword evidence="3" id="KW-0238">DNA-binding</keyword>
<feature type="domain" description="HTH lysR-type" evidence="5">
    <location>
        <begin position="1"/>
        <end position="58"/>
    </location>
</feature>
<dbReference type="Pfam" id="PF03466">
    <property type="entry name" value="LysR_substrate"/>
    <property type="match status" value="1"/>
</dbReference>
<dbReference type="EMBL" id="JAEPBG010000010">
    <property type="protein sequence ID" value="MBK4737105.1"/>
    <property type="molecule type" value="Genomic_DNA"/>
</dbReference>
<dbReference type="SUPFAM" id="SSF46785">
    <property type="entry name" value="Winged helix' DNA-binding domain"/>
    <property type="match status" value="1"/>
</dbReference>
<dbReference type="PRINTS" id="PR00039">
    <property type="entry name" value="HTHLYSR"/>
</dbReference>
<keyword evidence="2" id="KW-0805">Transcription regulation</keyword>
<proteinExistence type="inferred from homology"/>
<evidence type="ECO:0000256" key="4">
    <source>
        <dbReference type="ARBA" id="ARBA00023163"/>
    </source>
</evidence>
<gene>
    <name evidence="6" type="ORF">JJB74_20995</name>
</gene>
<evidence type="ECO:0000256" key="3">
    <source>
        <dbReference type="ARBA" id="ARBA00023125"/>
    </source>
</evidence>
<name>A0A934SXE5_9BURK</name>
<keyword evidence="4" id="KW-0804">Transcription</keyword>
<dbReference type="CDD" id="cd05466">
    <property type="entry name" value="PBP2_LTTR_substrate"/>
    <property type="match status" value="1"/>
</dbReference>
<dbReference type="RefSeq" id="WP_200595128.1">
    <property type="nucleotide sequence ID" value="NZ_JAEPBG010000010.1"/>
</dbReference>
<dbReference type="PANTHER" id="PTHR30126">
    <property type="entry name" value="HTH-TYPE TRANSCRIPTIONAL REGULATOR"/>
    <property type="match status" value="1"/>
</dbReference>
<dbReference type="Gene3D" id="3.40.190.10">
    <property type="entry name" value="Periplasmic binding protein-like II"/>
    <property type="match status" value="2"/>
</dbReference>
<dbReference type="AlphaFoldDB" id="A0A934SXE5"/>
<organism evidence="6 7">
    <name type="scientific">Noviherbaspirillum pedocola</name>
    <dbReference type="NCBI Taxonomy" id="2801341"/>
    <lineage>
        <taxon>Bacteria</taxon>
        <taxon>Pseudomonadati</taxon>
        <taxon>Pseudomonadota</taxon>
        <taxon>Betaproteobacteria</taxon>
        <taxon>Burkholderiales</taxon>
        <taxon>Oxalobacteraceae</taxon>
        <taxon>Noviherbaspirillum</taxon>
    </lineage>
</organism>
<comment type="similarity">
    <text evidence="1">Belongs to the LysR transcriptional regulatory family.</text>
</comment>
<dbReference type="Gene3D" id="1.10.10.10">
    <property type="entry name" value="Winged helix-like DNA-binding domain superfamily/Winged helix DNA-binding domain"/>
    <property type="match status" value="1"/>
</dbReference>
<dbReference type="SUPFAM" id="SSF53850">
    <property type="entry name" value="Periplasmic binding protein-like II"/>
    <property type="match status" value="1"/>
</dbReference>
<dbReference type="Pfam" id="PF00126">
    <property type="entry name" value="HTH_1"/>
    <property type="match status" value="1"/>
</dbReference>
<evidence type="ECO:0000256" key="1">
    <source>
        <dbReference type="ARBA" id="ARBA00009437"/>
    </source>
</evidence>
<evidence type="ECO:0000313" key="6">
    <source>
        <dbReference type="EMBL" id="MBK4737105.1"/>
    </source>
</evidence>
<accession>A0A934SXE5</accession>
<evidence type="ECO:0000256" key="2">
    <source>
        <dbReference type="ARBA" id="ARBA00023015"/>
    </source>
</evidence>
<evidence type="ECO:0000313" key="7">
    <source>
        <dbReference type="Proteomes" id="UP000622890"/>
    </source>
</evidence>
<dbReference type="PROSITE" id="PS50931">
    <property type="entry name" value="HTH_LYSR"/>
    <property type="match status" value="1"/>
</dbReference>
<dbReference type="GO" id="GO:0003700">
    <property type="term" value="F:DNA-binding transcription factor activity"/>
    <property type="evidence" value="ECO:0007669"/>
    <property type="project" value="InterPro"/>
</dbReference>